<dbReference type="WBParaSite" id="SBAD_0000062501-mRNA-1">
    <property type="protein sequence ID" value="SBAD_0000062501-mRNA-1"/>
    <property type="gene ID" value="SBAD_0000062501"/>
</dbReference>
<dbReference type="EMBL" id="UZAM01002133">
    <property type="protein sequence ID" value="VDO85679.1"/>
    <property type="molecule type" value="Genomic_DNA"/>
</dbReference>
<reference evidence="2 3" key="2">
    <citation type="submission" date="2018-11" db="EMBL/GenBank/DDBJ databases">
        <authorList>
            <consortium name="Pathogen Informatics"/>
        </authorList>
    </citation>
    <scope>NUCLEOTIDE SEQUENCE [LARGE SCALE GENOMIC DNA]</scope>
</reference>
<evidence type="ECO:0000313" key="2">
    <source>
        <dbReference type="EMBL" id="VDO85679.1"/>
    </source>
</evidence>
<dbReference type="Proteomes" id="UP000270296">
    <property type="component" value="Unassembled WGS sequence"/>
</dbReference>
<evidence type="ECO:0000256" key="1">
    <source>
        <dbReference type="SAM" id="MobiDB-lite"/>
    </source>
</evidence>
<reference evidence="4" key="1">
    <citation type="submission" date="2016-06" db="UniProtKB">
        <authorList>
            <consortium name="WormBaseParasite"/>
        </authorList>
    </citation>
    <scope>IDENTIFICATION</scope>
</reference>
<keyword evidence="3" id="KW-1185">Reference proteome</keyword>
<feature type="compositionally biased region" description="Polar residues" evidence="1">
    <location>
        <begin position="31"/>
        <end position="40"/>
    </location>
</feature>
<proteinExistence type="predicted"/>
<gene>
    <name evidence="2" type="ORF">SBAD_LOCUS602</name>
</gene>
<evidence type="ECO:0000313" key="4">
    <source>
        <dbReference type="WBParaSite" id="SBAD_0000062501-mRNA-1"/>
    </source>
</evidence>
<dbReference type="AlphaFoldDB" id="A0A183IAF8"/>
<feature type="region of interest" description="Disordered" evidence="1">
    <location>
        <begin position="14"/>
        <end position="128"/>
    </location>
</feature>
<feature type="compositionally biased region" description="Polar residues" evidence="1">
    <location>
        <begin position="119"/>
        <end position="128"/>
    </location>
</feature>
<feature type="compositionally biased region" description="Basic and acidic residues" evidence="1">
    <location>
        <begin position="14"/>
        <end position="24"/>
    </location>
</feature>
<sequence>MEKTRYVYRRYERWMPPMRREASAEHAGGSSPLNLQNSALVESGGDETRIGQRSENISPEPSLASATASRDYDSDGDTLIIVEQGVVSSSKPYKSKSSETSGNEVPSKRPCIATEDTPTKTNADITKG</sequence>
<name>A0A183IAF8_9BILA</name>
<accession>A0A183IAF8</accession>
<feature type="compositionally biased region" description="Polar residues" evidence="1">
    <location>
        <begin position="53"/>
        <end position="68"/>
    </location>
</feature>
<organism evidence="4">
    <name type="scientific">Soboliphyme baturini</name>
    <dbReference type="NCBI Taxonomy" id="241478"/>
    <lineage>
        <taxon>Eukaryota</taxon>
        <taxon>Metazoa</taxon>
        <taxon>Ecdysozoa</taxon>
        <taxon>Nematoda</taxon>
        <taxon>Enoplea</taxon>
        <taxon>Dorylaimia</taxon>
        <taxon>Dioctophymatida</taxon>
        <taxon>Dioctophymatoidea</taxon>
        <taxon>Soboliphymatidae</taxon>
        <taxon>Soboliphyme</taxon>
    </lineage>
</organism>
<protein>
    <submittedName>
        <fullName evidence="2 4">Uncharacterized protein</fullName>
    </submittedName>
</protein>
<evidence type="ECO:0000313" key="3">
    <source>
        <dbReference type="Proteomes" id="UP000270296"/>
    </source>
</evidence>